<evidence type="ECO:0000313" key="3">
    <source>
        <dbReference type="Proteomes" id="UP000024635"/>
    </source>
</evidence>
<accession>A0A016UP47</accession>
<feature type="compositionally biased region" description="Polar residues" evidence="1">
    <location>
        <begin position="48"/>
        <end position="57"/>
    </location>
</feature>
<name>A0A016UP47_9BILA</name>
<proteinExistence type="predicted"/>
<reference evidence="3" key="1">
    <citation type="journal article" date="2015" name="Nat. Genet.">
        <title>The genome and transcriptome of the zoonotic hookworm Ancylostoma ceylanicum identify infection-specific gene families.</title>
        <authorList>
            <person name="Schwarz E.M."/>
            <person name="Hu Y."/>
            <person name="Antoshechkin I."/>
            <person name="Miller M.M."/>
            <person name="Sternberg P.W."/>
            <person name="Aroian R.V."/>
        </authorList>
    </citation>
    <scope>NUCLEOTIDE SEQUENCE</scope>
    <source>
        <strain evidence="3">HY135</strain>
    </source>
</reference>
<gene>
    <name evidence="2" type="primary">Acey_s0033.g2758</name>
    <name evidence="2" type="ORF">Y032_0033g2758</name>
</gene>
<evidence type="ECO:0000256" key="1">
    <source>
        <dbReference type="SAM" id="MobiDB-lite"/>
    </source>
</evidence>
<feature type="compositionally biased region" description="Low complexity" evidence="1">
    <location>
        <begin position="33"/>
        <end position="47"/>
    </location>
</feature>
<dbReference type="EMBL" id="JARK01001369">
    <property type="protein sequence ID" value="EYC16632.1"/>
    <property type="molecule type" value="Genomic_DNA"/>
</dbReference>
<evidence type="ECO:0000313" key="2">
    <source>
        <dbReference type="EMBL" id="EYC16632.1"/>
    </source>
</evidence>
<protein>
    <submittedName>
        <fullName evidence="2">Uncharacterized protein</fullName>
    </submittedName>
</protein>
<feature type="region of interest" description="Disordered" evidence="1">
    <location>
        <begin position="22"/>
        <end position="57"/>
    </location>
</feature>
<sequence length="178" mass="18975">MTTGVIKLDSIDEAFDKTVIVPRRTSSHRSNSDRSSSGVSSASNSSSGTPTVTSFSNPAADVLEHPQAYSNPALQLDPGELGSHNAPARNVCTGVVSLRDELWLDIEAHLQPKPKATALSATRTLAEKCRHFVQIGNCRVAIAGLVDVPLANLFPPWDVDQQFEHSAEIAAIDYAPSA</sequence>
<comment type="caution">
    <text evidence="2">The sequence shown here is derived from an EMBL/GenBank/DDBJ whole genome shotgun (WGS) entry which is preliminary data.</text>
</comment>
<dbReference type="AlphaFoldDB" id="A0A016UP47"/>
<organism evidence="2 3">
    <name type="scientific">Ancylostoma ceylanicum</name>
    <dbReference type="NCBI Taxonomy" id="53326"/>
    <lineage>
        <taxon>Eukaryota</taxon>
        <taxon>Metazoa</taxon>
        <taxon>Ecdysozoa</taxon>
        <taxon>Nematoda</taxon>
        <taxon>Chromadorea</taxon>
        <taxon>Rhabditida</taxon>
        <taxon>Rhabditina</taxon>
        <taxon>Rhabditomorpha</taxon>
        <taxon>Strongyloidea</taxon>
        <taxon>Ancylostomatidae</taxon>
        <taxon>Ancylostomatinae</taxon>
        <taxon>Ancylostoma</taxon>
    </lineage>
</organism>
<dbReference type="Proteomes" id="UP000024635">
    <property type="component" value="Unassembled WGS sequence"/>
</dbReference>
<dbReference type="OrthoDB" id="5868303at2759"/>
<keyword evidence="3" id="KW-1185">Reference proteome</keyword>